<evidence type="ECO:0000313" key="1">
    <source>
        <dbReference type="EMBL" id="GAH37683.1"/>
    </source>
</evidence>
<name>X1GXD8_9ZZZZ</name>
<sequence length="169" mass="18839">MLARKKREEQAMNRPTLTAIAVAVLCLLTSAGLALEKRPIDKVDTDELIKNTQTKVPSGHRHVSIIWWIPPEFWEATFAKDQNTSEAGKKRMIAALKPYSLLAVLQADISDFGVFTFYDKEEVETGLKIRFRPADGEPYQITPSKNASPDVKMLLSVIKPILTAAMGNL</sequence>
<gene>
    <name evidence="1" type="ORF">S03H2_10783</name>
</gene>
<comment type="caution">
    <text evidence="1">The sequence shown here is derived from an EMBL/GenBank/DDBJ whole genome shotgun (WGS) entry which is preliminary data.</text>
</comment>
<proteinExistence type="predicted"/>
<protein>
    <submittedName>
        <fullName evidence="1">Uncharacterized protein</fullName>
    </submittedName>
</protein>
<feature type="non-terminal residue" evidence="1">
    <location>
        <position position="169"/>
    </location>
</feature>
<organism evidence="1">
    <name type="scientific">marine sediment metagenome</name>
    <dbReference type="NCBI Taxonomy" id="412755"/>
    <lineage>
        <taxon>unclassified sequences</taxon>
        <taxon>metagenomes</taxon>
        <taxon>ecological metagenomes</taxon>
    </lineage>
</organism>
<dbReference type="AlphaFoldDB" id="X1GXD8"/>
<reference evidence="1" key="1">
    <citation type="journal article" date="2014" name="Front. Microbiol.">
        <title>High frequency of phylogenetically diverse reductive dehalogenase-homologous genes in deep subseafloor sedimentary metagenomes.</title>
        <authorList>
            <person name="Kawai M."/>
            <person name="Futagami T."/>
            <person name="Toyoda A."/>
            <person name="Takaki Y."/>
            <person name="Nishi S."/>
            <person name="Hori S."/>
            <person name="Arai W."/>
            <person name="Tsubouchi T."/>
            <person name="Morono Y."/>
            <person name="Uchiyama I."/>
            <person name="Ito T."/>
            <person name="Fujiyama A."/>
            <person name="Inagaki F."/>
            <person name="Takami H."/>
        </authorList>
    </citation>
    <scope>NUCLEOTIDE SEQUENCE</scope>
    <source>
        <strain evidence="1">Expedition CK06-06</strain>
    </source>
</reference>
<accession>X1GXD8</accession>
<dbReference type="EMBL" id="BARU01005528">
    <property type="protein sequence ID" value="GAH37683.1"/>
    <property type="molecule type" value="Genomic_DNA"/>
</dbReference>